<dbReference type="EMBL" id="JAGFNZ010000004">
    <property type="protein sequence ID" value="MBW7573449.1"/>
    <property type="molecule type" value="Genomic_DNA"/>
</dbReference>
<feature type="transmembrane region" description="Helical" evidence="1">
    <location>
        <begin position="6"/>
        <end position="29"/>
    </location>
</feature>
<sequence length="179" mass="20034">MDLSKTVRLAFCGIITAICTMAMFLTGLISIGTYALPAFAGILLIVVVIELGAGWAWPVYLASSLLSLLLAGDKEAAMLFIIFFGYYPILKAYFERIHQRFLSWLLKFAVFNAAMILGFFLSIKVLGVPEDSFTVFGVYLPWAFLAAGNCVFVVYDYAISSLVGMYFQRFHRFVGKWLK</sequence>
<feature type="transmembrane region" description="Helical" evidence="1">
    <location>
        <begin position="101"/>
        <end position="123"/>
    </location>
</feature>
<proteinExistence type="predicted"/>
<feature type="transmembrane region" description="Helical" evidence="1">
    <location>
        <begin position="36"/>
        <end position="57"/>
    </location>
</feature>
<name>A0ABS7DQM7_9FIRM</name>
<evidence type="ECO:0000256" key="1">
    <source>
        <dbReference type="SAM" id="Phobius"/>
    </source>
</evidence>
<keyword evidence="1" id="KW-1133">Transmembrane helix</keyword>
<feature type="transmembrane region" description="Helical" evidence="1">
    <location>
        <begin position="143"/>
        <end position="167"/>
    </location>
</feature>
<reference evidence="2 3" key="1">
    <citation type="submission" date="2021-03" db="EMBL/GenBank/DDBJ databases">
        <title>Caproiciproducens sp. nov. isolated from feces of cow.</title>
        <authorList>
            <person name="Choi J.-Y."/>
        </authorList>
    </citation>
    <scope>NUCLEOTIDE SEQUENCE [LARGE SCALE GENOMIC DNA]</scope>
    <source>
        <strain evidence="2 3">AGMB10547</strain>
    </source>
</reference>
<organism evidence="2 3">
    <name type="scientific">Caproiciproducens faecalis</name>
    <dbReference type="NCBI Taxonomy" id="2820301"/>
    <lineage>
        <taxon>Bacteria</taxon>
        <taxon>Bacillati</taxon>
        <taxon>Bacillota</taxon>
        <taxon>Clostridia</taxon>
        <taxon>Eubacteriales</taxon>
        <taxon>Acutalibacteraceae</taxon>
        <taxon>Caproiciproducens</taxon>
    </lineage>
</organism>
<dbReference type="Proteomes" id="UP000719942">
    <property type="component" value="Unassembled WGS sequence"/>
</dbReference>
<keyword evidence="1" id="KW-0472">Membrane</keyword>
<evidence type="ECO:0008006" key="4">
    <source>
        <dbReference type="Google" id="ProtNLM"/>
    </source>
</evidence>
<evidence type="ECO:0000313" key="2">
    <source>
        <dbReference type="EMBL" id="MBW7573449.1"/>
    </source>
</evidence>
<protein>
    <recommendedName>
        <fullName evidence="4">ECF transporter S component</fullName>
    </recommendedName>
</protein>
<evidence type="ECO:0000313" key="3">
    <source>
        <dbReference type="Proteomes" id="UP000719942"/>
    </source>
</evidence>
<keyword evidence="3" id="KW-1185">Reference proteome</keyword>
<feature type="transmembrane region" description="Helical" evidence="1">
    <location>
        <begin position="77"/>
        <end position="94"/>
    </location>
</feature>
<comment type="caution">
    <text evidence="2">The sequence shown here is derived from an EMBL/GenBank/DDBJ whole genome shotgun (WGS) entry which is preliminary data.</text>
</comment>
<keyword evidence="1" id="KW-0812">Transmembrane</keyword>
<gene>
    <name evidence="2" type="ORF">J5W02_11575</name>
</gene>
<accession>A0ABS7DQM7</accession>